<dbReference type="OrthoDB" id="5659935at2"/>
<accession>A0A2Z5UU53</accession>
<dbReference type="AlphaFoldDB" id="A0A2Z5UU53"/>
<keyword evidence="1" id="KW-0812">Transmembrane</keyword>
<keyword evidence="1" id="KW-1133">Transmembrane helix</keyword>
<evidence type="ECO:0000313" key="3">
    <source>
        <dbReference type="Proteomes" id="UP000282483"/>
    </source>
</evidence>
<keyword evidence="1" id="KW-0472">Membrane</keyword>
<evidence type="ECO:0000313" key="2">
    <source>
        <dbReference type="EMBL" id="BBB15059.1"/>
    </source>
</evidence>
<name>A0A2Z5UU53_9COXI</name>
<evidence type="ECO:0000256" key="1">
    <source>
        <dbReference type="SAM" id="Phobius"/>
    </source>
</evidence>
<proteinExistence type="predicted"/>
<gene>
    <name evidence="2" type="ORF">RVIR1_05560</name>
</gene>
<feature type="transmembrane region" description="Helical" evidence="1">
    <location>
        <begin position="6"/>
        <end position="27"/>
    </location>
</feature>
<protein>
    <submittedName>
        <fullName evidence="2">Uncharacterized protein</fullName>
    </submittedName>
</protein>
<keyword evidence="3" id="KW-1185">Reference proteome</keyword>
<dbReference type="RefSeq" id="WP_126322553.1">
    <property type="nucleotide sequence ID" value="NZ_AP018005.1"/>
</dbReference>
<organism evidence="2 3">
    <name type="scientific">Candidatus Rickettsiella viridis</name>
    <dbReference type="NCBI Taxonomy" id="676208"/>
    <lineage>
        <taxon>Bacteria</taxon>
        <taxon>Pseudomonadati</taxon>
        <taxon>Pseudomonadota</taxon>
        <taxon>Gammaproteobacteria</taxon>
        <taxon>Legionellales</taxon>
        <taxon>Coxiellaceae</taxon>
        <taxon>Rickettsiella</taxon>
    </lineage>
</organism>
<sequence length="178" mass="19827">MTGLKIIAAIVSIIIASLAYILLTRYFPSEEVFFMGSGPLVRALAVDMKVKSNKEFPTFLPENSGFLVIHPSKSPEDHRDDVLETRRILALVAKTNNNVVQEADPLYTELEILFLKHTLVGVRASYITLANAGIKSITFNSDYLSQFAELYQDKLPHAAGYVMMADGSQRLIHDILVK</sequence>
<dbReference type="KEGG" id="rvi:RVIR1_05560"/>
<dbReference type="EMBL" id="AP018005">
    <property type="protein sequence ID" value="BBB15059.1"/>
    <property type="molecule type" value="Genomic_DNA"/>
</dbReference>
<reference evidence="2 3" key="1">
    <citation type="submission" date="2017-03" db="EMBL/GenBank/DDBJ databases">
        <title>The genome sequence of Candidatus Rickettsiella viridis.</title>
        <authorList>
            <person name="Nikoh N."/>
            <person name="Tsuchida T."/>
            <person name="Yamaguchi K."/>
            <person name="Maeda T."/>
            <person name="Shigenobu S."/>
            <person name="Fukatsu T."/>
        </authorList>
    </citation>
    <scope>NUCLEOTIDE SEQUENCE [LARGE SCALE GENOMIC DNA]</scope>
    <source>
        <strain evidence="2 3">Ap-RA04</strain>
    </source>
</reference>
<dbReference type="Proteomes" id="UP000282483">
    <property type="component" value="Chromosome"/>
</dbReference>